<keyword evidence="1" id="KW-0472">Membrane</keyword>
<dbReference type="Gene3D" id="3.30.700.10">
    <property type="entry name" value="Glycoprotein, Type 4 Pilin"/>
    <property type="match status" value="1"/>
</dbReference>
<keyword evidence="1" id="KW-0812">Transmembrane</keyword>
<dbReference type="InterPro" id="IPR011453">
    <property type="entry name" value="DUF1559"/>
</dbReference>
<dbReference type="InterPro" id="IPR012902">
    <property type="entry name" value="N_methyl_site"/>
</dbReference>
<dbReference type="PANTHER" id="PTHR30093:SF2">
    <property type="entry name" value="TYPE II SECRETION SYSTEM PROTEIN H"/>
    <property type="match status" value="1"/>
</dbReference>
<dbReference type="Pfam" id="PF07596">
    <property type="entry name" value="SBP_bac_10"/>
    <property type="match status" value="1"/>
</dbReference>
<dbReference type="RefSeq" id="WP_419193294.1">
    <property type="nucleotide sequence ID" value="NZ_CP036279.1"/>
</dbReference>
<dbReference type="Pfam" id="PF07963">
    <property type="entry name" value="N_methyl"/>
    <property type="match status" value="1"/>
</dbReference>
<name>A0A518B035_9BACT</name>
<reference evidence="3 4" key="1">
    <citation type="submission" date="2019-02" db="EMBL/GenBank/DDBJ databases">
        <title>Deep-cultivation of Planctomycetes and their phenomic and genomic characterization uncovers novel biology.</title>
        <authorList>
            <person name="Wiegand S."/>
            <person name="Jogler M."/>
            <person name="Boedeker C."/>
            <person name="Pinto D."/>
            <person name="Vollmers J."/>
            <person name="Rivas-Marin E."/>
            <person name="Kohn T."/>
            <person name="Peeters S.H."/>
            <person name="Heuer A."/>
            <person name="Rast P."/>
            <person name="Oberbeckmann S."/>
            <person name="Bunk B."/>
            <person name="Jeske O."/>
            <person name="Meyerdierks A."/>
            <person name="Storesund J.E."/>
            <person name="Kallscheuer N."/>
            <person name="Luecker S."/>
            <person name="Lage O.M."/>
            <person name="Pohl T."/>
            <person name="Merkel B.J."/>
            <person name="Hornburger P."/>
            <person name="Mueller R.-W."/>
            <person name="Bruemmer F."/>
            <person name="Labrenz M."/>
            <person name="Spormann A.M."/>
            <person name="Op den Camp H."/>
            <person name="Overmann J."/>
            <person name="Amann R."/>
            <person name="Jetten M.S.M."/>
            <person name="Mascher T."/>
            <person name="Medema M.H."/>
            <person name="Devos D.P."/>
            <person name="Kaster A.-K."/>
            <person name="Ovreas L."/>
            <person name="Rohde M."/>
            <person name="Galperin M.Y."/>
            <person name="Jogler C."/>
        </authorList>
    </citation>
    <scope>NUCLEOTIDE SEQUENCE [LARGE SCALE GENOMIC DNA]</scope>
    <source>
        <strain evidence="3 4">Pan216</strain>
    </source>
</reference>
<sequence>MSSAFTRRRAFTLVELLVVIAIIGILVALLLPAVQQARESARRMQCSGRLKQIGIALHNYHDAHGQFPPGNLGRQNGSTFRFGRPEWPYLLHALLVHLDKASYYESLTGDWSDVDRTPYFTMANWPTETIGVGMGIFRCPSDPQPENHRAVTLASGPSLFLTNYLGIFSGLNDGDNERDSRGAMSDPKMKATFTYNYGSSLANLTDGSSKTMMLAEYLTGYANNSRGWPWTHRAGCQFLYPANTPNSSAPDSLLGHALFCTSPGHDQPERNLPCIPETTDRNHASPRSQHPGGVHALMADGAVRFVGDTIDIGVWRGSAWVADGAIVDGL</sequence>
<dbReference type="Proteomes" id="UP000317093">
    <property type="component" value="Chromosome"/>
</dbReference>
<dbReference type="InterPro" id="IPR027558">
    <property type="entry name" value="Pre_pil_HX9DG_C"/>
</dbReference>
<dbReference type="AlphaFoldDB" id="A0A518B035"/>
<keyword evidence="1" id="KW-1133">Transmembrane helix</keyword>
<dbReference type="EMBL" id="CP036279">
    <property type="protein sequence ID" value="QDU60330.1"/>
    <property type="molecule type" value="Genomic_DNA"/>
</dbReference>
<dbReference type="PANTHER" id="PTHR30093">
    <property type="entry name" value="GENERAL SECRETION PATHWAY PROTEIN G"/>
    <property type="match status" value="1"/>
</dbReference>
<dbReference type="NCBIfam" id="TIGR04294">
    <property type="entry name" value="pre_pil_HX9DG"/>
    <property type="match status" value="1"/>
</dbReference>
<evidence type="ECO:0000313" key="4">
    <source>
        <dbReference type="Proteomes" id="UP000317093"/>
    </source>
</evidence>
<gene>
    <name evidence="3" type="ORF">Pan216_11690</name>
</gene>
<organism evidence="3 4">
    <name type="scientific">Kolteria novifilia</name>
    <dbReference type="NCBI Taxonomy" id="2527975"/>
    <lineage>
        <taxon>Bacteria</taxon>
        <taxon>Pseudomonadati</taxon>
        <taxon>Planctomycetota</taxon>
        <taxon>Planctomycetia</taxon>
        <taxon>Kolteriales</taxon>
        <taxon>Kolteriaceae</taxon>
        <taxon>Kolteria</taxon>
    </lineage>
</organism>
<dbReference type="NCBIfam" id="TIGR02532">
    <property type="entry name" value="IV_pilin_GFxxxE"/>
    <property type="match status" value="1"/>
</dbReference>
<keyword evidence="4" id="KW-1185">Reference proteome</keyword>
<dbReference type="SUPFAM" id="SSF54523">
    <property type="entry name" value="Pili subunits"/>
    <property type="match status" value="1"/>
</dbReference>
<dbReference type="InterPro" id="IPR045584">
    <property type="entry name" value="Pilin-like"/>
</dbReference>
<protein>
    <recommendedName>
        <fullName evidence="2">DUF1559 domain-containing protein</fullName>
    </recommendedName>
</protein>
<feature type="transmembrane region" description="Helical" evidence="1">
    <location>
        <begin position="12"/>
        <end position="34"/>
    </location>
</feature>
<evidence type="ECO:0000259" key="2">
    <source>
        <dbReference type="Pfam" id="PF07596"/>
    </source>
</evidence>
<proteinExistence type="predicted"/>
<accession>A0A518B035</accession>
<evidence type="ECO:0000256" key="1">
    <source>
        <dbReference type="SAM" id="Phobius"/>
    </source>
</evidence>
<evidence type="ECO:0000313" key="3">
    <source>
        <dbReference type="EMBL" id="QDU60330.1"/>
    </source>
</evidence>
<dbReference type="KEGG" id="knv:Pan216_11690"/>
<feature type="domain" description="DUF1559" evidence="2">
    <location>
        <begin position="35"/>
        <end position="312"/>
    </location>
</feature>